<dbReference type="AlphaFoldDB" id="A0A9D1V9I7"/>
<proteinExistence type="predicted"/>
<dbReference type="EMBL" id="DXFQ01000005">
    <property type="protein sequence ID" value="HIX19003.1"/>
    <property type="molecule type" value="Genomic_DNA"/>
</dbReference>
<dbReference type="Proteomes" id="UP000823964">
    <property type="component" value="Unassembled WGS sequence"/>
</dbReference>
<organism evidence="1 2">
    <name type="scientific">Candidatus Akkermansia intestinigallinarum</name>
    <dbReference type="NCBI Taxonomy" id="2838431"/>
    <lineage>
        <taxon>Bacteria</taxon>
        <taxon>Pseudomonadati</taxon>
        <taxon>Verrucomicrobiota</taxon>
        <taxon>Verrucomicrobiia</taxon>
        <taxon>Verrucomicrobiales</taxon>
        <taxon>Akkermansiaceae</taxon>
        <taxon>Akkermansia</taxon>
    </lineage>
</organism>
<reference evidence="1" key="2">
    <citation type="submission" date="2021-04" db="EMBL/GenBank/DDBJ databases">
        <authorList>
            <person name="Gilroy R."/>
        </authorList>
    </citation>
    <scope>NUCLEOTIDE SEQUENCE</scope>
    <source>
        <strain evidence="1">14975</strain>
    </source>
</reference>
<reference evidence="1" key="1">
    <citation type="journal article" date="2021" name="PeerJ">
        <title>Extensive microbial diversity within the chicken gut microbiome revealed by metagenomics and culture.</title>
        <authorList>
            <person name="Gilroy R."/>
            <person name="Ravi A."/>
            <person name="Getino M."/>
            <person name="Pursley I."/>
            <person name="Horton D.L."/>
            <person name="Alikhan N.F."/>
            <person name="Baker D."/>
            <person name="Gharbi K."/>
            <person name="Hall N."/>
            <person name="Watson M."/>
            <person name="Adriaenssens E.M."/>
            <person name="Foster-Nyarko E."/>
            <person name="Jarju S."/>
            <person name="Secka A."/>
            <person name="Antonio M."/>
            <person name="Oren A."/>
            <person name="Chaudhuri R.R."/>
            <person name="La Ragione R."/>
            <person name="Hildebrand F."/>
            <person name="Pallen M.J."/>
        </authorList>
    </citation>
    <scope>NUCLEOTIDE SEQUENCE</scope>
    <source>
        <strain evidence="1">14975</strain>
    </source>
</reference>
<gene>
    <name evidence="1" type="ORF">H9862_00195</name>
</gene>
<protein>
    <submittedName>
        <fullName evidence="1">Uncharacterized protein</fullName>
    </submittedName>
</protein>
<evidence type="ECO:0000313" key="2">
    <source>
        <dbReference type="Proteomes" id="UP000823964"/>
    </source>
</evidence>
<evidence type="ECO:0000313" key="1">
    <source>
        <dbReference type="EMBL" id="HIX19003.1"/>
    </source>
</evidence>
<name>A0A9D1V9I7_9BACT</name>
<sequence length="105" mass="10986">MKHTLITIAAALACTLNLTGCGDSADKTEAAAASASAIDKNDPDTFAKVEAALPVDKRTAFNEAWTKLRCKLESEGADTVTAIRRSAELLDGKSGDEVISYAAQL</sequence>
<accession>A0A9D1V9I7</accession>
<comment type="caution">
    <text evidence="1">The sequence shown here is derived from an EMBL/GenBank/DDBJ whole genome shotgun (WGS) entry which is preliminary data.</text>
</comment>